<evidence type="ECO:0000313" key="3">
    <source>
        <dbReference type="Proteomes" id="UP001344906"/>
    </source>
</evidence>
<evidence type="ECO:0000256" key="1">
    <source>
        <dbReference type="SAM" id="MobiDB-lite"/>
    </source>
</evidence>
<protein>
    <submittedName>
        <fullName evidence="2">Uncharacterized protein</fullName>
    </submittedName>
</protein>
<accession>A0ABQ6G028</accession>
<organism evidence="2 3">
    <name type="scientific">Dictyobacter halimunensis</name>
    <dbReference type="NCBI Taxonomy" id="3026934"/>
    <lineage>
        <taxon>Bacteria</taxon>
        <taxon>Bacillati</taxon>
        <taxon>Chloroflexota</taxon>
        <taxon>Ktedonobacteria</taxon>
        <taxon>Ktedonobacterales</taxon>
        <taxon>Dictyobacteraceae</taxon>
        <taxon>Dictyobacter</taxon>
    </lineage>
</organism>
<dbReference type="RefSeq" id="WP_338254103.1">
    <property type="nucleotide sequence ID" value="NZ_BSRI01000002.1"/>
</dbReference>
<feature type="region of interest" description="Disordered" evidence="1">
    <location>
        <begin position="1"/>
        <end position="152"/>
    </location>
</feature>
<evidence type="ECO:0000313" key="2">
    <source>
        <dbReference type="EMBL" id="GLV58007.1"/>
    </source>
</evidence>
<comment type="caution">
    <text evidence="2">The sequence shown here is derived from an EMBL/GenBank/DDBJ whole genome shotgun (WGS) entry which is preliminary data.</text>
</comment>
<feature type="compositionally biased region" description="Polar residues" evidence="1">
    <location>
        <begin position="105"/>
        <end position="122"/>
    </location>
</feature>
<dbReference type="EMBL" id="BSRI01000002">
    <property type="protein sequence ID" value="GLV58007.1"/>
    <property type="molecule type" value="Genomic_DNA"/>
</dbReference>
<gene>
    <name evidence="2" type="ORF">KDH_48410</name>
</gene>
<proteinExistence type="predicted"/>
<dbReference type="Proteomes" id="UP001344906">
    <property type="component" value="Unassembled WGS sequence"/>
</dbReference>
<feature type="compositionally biased region" description="Basic residues" evidence="1">
    <location>
        <begin position="1"/>
        <end position="11"/>
    </location>
</feature>
<keyword evidence="3" id="KW-1185">Reference proteome</keyword>
<sequence>MARNQKVKNKTAQKPVVETTQAPASTPVDSAPAAGDPTTTTQTETGTAAPEAPVQVAEQKNEAVAPSQIAWPTWPTSRPGPRATPPPPGMRSFNPFRPEQVSEVGYNQETGESASGDQQSRSLPDPSMADLASFDQKPTTGQEMLGKRKKRL</sequence>
<feature type="compositionally biased region" description="Low complexity" evidence="1">
    <location>
        <begin position="31"/>
        <end position="53"/>
    </location>
</feature>
<feature type="compositionally biased region" description="Polar residues" evidence="1">
    <location>
        <begin position="18"/>
        <end position="28"/>
    </location>
</feature>
<reference evidence="2 3" key="1">
    <citation type="submission" date="2023-02" db="EMBL/GenBank/DDBJ databases">
        <title>Dictyobacter halimunensis sp. nov., a new member of the class Ktedonobacteria from forest soil in a geothermal area.</title>
        <authorList>
            <person name="Rachmania M.K."/>
            <person name="Ningsih F."/>
            <person name="Sakai Y."/>
            <person name="Yabe S."/>
            <person name="Yokota A."/>
            <person name="Sjamsuridzal W."/>
        </authorList>
    </citation>
    <scope>NUCLEOTIDE SEQUENCE [LARGE SCALE GENOMIC DNA]</scope>
    <source>
        <strain evidence="2 3">S3.2.2.5</strain>
    </source>
</reference>
<name>A0ABQ6G028_9CHLR</name>